<feature type="region of interest" description="Disordered" evidence="1">
    <location>
        <begin position="137"/>
        <end position="196"/>
    </location>
</feature>
<name>A0A221VYK7_9PSEU</name>
<sequence length="316" mass="31768">MVLAVLGIGVLVATGRLLPFQGVSTEEVRTATAVVIRSADCGVAGARDRVEVQMDARFLEADLAACGHTEGARLDVEVIEADPESDAEPEVWLAGTATGGPDPGERMTAVLLTIAGLAGAALAIVIGRPRRRAARVSAANPASSGAASSGVGSADAVPGGAVGSDSTRADVPVPDSSALDSSVPGQSAADPAGSGPVDSTLHAAYAYDSTAFQRPAYDSTAFHPVGSDVAGYDATGYEAAGYDATIHRPAEHGSTGDAPQSQDSPGYDSLDHDSAGYGSALPDLGVSDLYAPDSSSTGRLPVLDESAPPERNQEKP</sequence>
<dbReference type="AlphaFoldDB" id="A0A221VYK7"/>
<proteinExistence type="predicted"/>
<gene>
    <name evidence="3" type="ORF">AHOG_04655</name>
</gene>
<keyword evidence="2" id="KW-1133">Transmembrane helix</keyword>
<accession>A0A221VYK7</accession>
<dbReference type="EMBL" id="CP022521">
    <property type="protein sequence ID" value="ASO18587.1"/>
    <property type="molecule type" value="Genomic_DNA"/>
</dbReference>
<evidence type="ECO:0000313" key="3">
    <source>
        <dbReference type="EMBL" id="ASO18587.1"/>
    </source>
</evidence>
<feature type="region of interest" description="Disordered" evidence="1">
    <location>
        <begin position="248"/>
        <end position="316"/>
    </location>
</feature>
<keyword evidence="2" id="KW-0472">Membrane</keyword>
<reference evidence="3 4" key="1">
    <citation type="submission" date="2017-07" db="EMBL/GenBank/DDBJ databases">
        <title>Complete genome sequence of Actinoalloteichus hoggarensis DSM 45943, type strain of Actinoalloteichus hoggarensis.</title>
        <authorList>
            <person name="Ruckert C."/>
            <person name="Nouioui I."/>
            <person name="Willmese J."/>
            <person name="van Wezel G."/>
            <person name="Klenk H.-P."/>
            <person name="Kalinowski J."/>
            <person name="Zotchev S.B."/>
        </authorList>
    </citation>
    <scope>NUCLEOTIDE SEQUENCE [LARGE SCALE GENOMIC DNA]</scope>
    <source>
        <strain evidence="3 4">DSM 45943</strain>
    </source>
</reference>
<evidence type="ECO:0000256" key="1">
    <source>
        <dbReference type="SAM" id="MobiDB-lite"/>
    </source>
</evidence>
<feature type="transmembrane region" description="Helical" evidence="2">
    <location>
        <begin position="107"/>
        <end position="127"/>
    </location>
</feature>
<dbReference type="Proteomes" id="UP000204221">
    <property type="component" value="Chromosome"/>
</dbReference>
<evidence type="ECO:0000256" key="2">
    <source>
        <dbReference type="SAM" id="Phobius"/>
    </source>
</evidence>
<organism evidence="3 4">
    <name type="scientific">Actinoalloteichus hoggarensis</name>
    <dbReference type="NCBI Taxonomy" id="1470176"/>
    <lineage>
        <taxon>Bacteria</taxon>
        <taxon>Bacillati</taxon>
        <taxon>Actinomycetota</taxon>
        <taxon>Actinomycetes</taxon>
        <taxon>Pseudonocardiales</taxon>
        <taxon>Pseudonocardiaceae</taxon>
        <taxon>Actinoalloteichus</taxon>
    </lineage>
</organism>
<dbReference type="KEGG" id="ahg:AHOG_04655"/>
<feature type="compositionally biased region" description="Low complexity" evidence="1">
    <location>
        <begin position="137"/>
        <end position="165"/>
    </location>
</feature>
<keyword evidence="2" id="KW-0812">Transmembrane</keyword>
<evidence type="ECO:0000313" key="4">
    <source>
        <dbReference type="Proteomes" id="UP000204221"/>
    </source>
</evidence>
<keyword evidence="4" id="KW-1185">Reference proteome</keyword>
<protein>
    <submittedName>
        <fullName evidence="3">Uncharacterized protein</fullName>
    </submittedName>
</protein>